<dbReference type="PANTHER" id="PTHR19303">
    <property type="entry name" value="TRANSPOSON"/>
    <property type="match status" value="1"/>
</dbReference>
<dbReference type="PANTHER" id="PTHR19303:SF74">
    <property type="entry name" value="POGO TRANSPOSABLE ELEMENT WITH KRAB DOMAIN"/>
    <property type="match status" value="1"/>
</dbReference>
<feature type="compositionally biased region" description="Polar residues" evidence="2">
    <location>
        <begin position="701"/>
        <end position="714"/>
    </location>
</feature>
<feature type="region of interest" description="Disordered" evidence="2">
    <location>
        <begin position="394"/>
        <end position="466"/>
    </location>
</feature>
<comment type="caution">
    <text evidence="4">The sequence shown here is derived from an EMBL/GenBank/DDBJ whole genome shotgun (WGS) entry which is preliminary data.</text>
</comment>
<dbReference type="Pfam" id="PF03184">
    <property type="entry name" value="DDE_1"/>
    <property type="match status" value="1"/>
</dbReference>
<evidence type="ECO:0000313" key="5">
    <source>
        <dbReference type="Proteomes" id="UP000012065"/>
    </source>
</evidence>
<feature type="compositionally biased region" description="Acidic residues" evidence="2">
    <location>
        <begin position="414"/>
        <end position="427"/>
    </location>
</feature>
<feature type="compositionally biased region" description="Low complexity" evidence="2">
    <location>
        <begin position="435"/>
        <end position="449"/>
    </location>
</feature>
<evidence type="ECO:0000256" key="1">
    <source>
        <dbReference type="SAM" id="Coils"/>
    </source>
</evidence>
<keyword evidence="1" id="KW-0175">Coiled coil</keyword>
<organism evidence="4 5">
    <name type="scientific">Thanatephorus cucumeris (strain AG1-IB / isolate 7/3/14)</name>
    <name type="common">Lettuce bottom rot fungus</name>
    <name type="synonym">Rhizoctonia solani</name>
    <dbReference type="NCBI Taxonomy" id="1108050"/>
    <lineage>
        <taxon>Eukaryota</taxon>
        <taxon>Fungi</taxon>
        <taxon>Dikarya</taxon>
        <taxon>Basidiomycota</taxon>
        <taxon>Agaricomycotina</taxon>
        <taxon>Agaricomycetes</taxon>
        <taxon>Cantharellales</taxon>
        <taxon>Ceratobasidiaceae</taxon>
        <taxon>Rhizoctonia</taxon>
        <taxon>Rhizoctonia solani AG-1</taxon>
    </lineage>
</organism>
<dbReference type="GO" id="GO:0005634">
    <property type="term" value="C:nucleus"/>
    <property type="evidence" value="ECO:0007669"/>
    <property type="project" value="TreeGrafter"/>
</dbReference>
<feature type="region of interest" description="Disordered" evidence="2">
    <location>
        <begin position="584"/>
        <end position="615"/>
    </location>
</feature>
<dbReference type="HOGENOM" id="CLU_013929_18_0_1"/>
<dbReference type="EMBL" id="CAOJ01016759">
    <property type="protein sequence ID" value="CCO37091.1"/>
    <property type="molecule type" value="Genomic_DNA"/>
</dbReference>
<name>M5CCC0_THACB</name>
<dbReference type="Proteomes" id="UP000012065">
    <property type="component" value="Unassembled WGS sequence"/>
</dbReference>
<proteinExistence type="predicted"/>
<evidence type="ECO:0000259" key="3">
    <source>
        <dbReference type="Pfam" id="PF03184"/>
    </source>
</evidence>
<accession>M5CCC0</accession>
<feature type="domain" description="DDE-1" evidence="3">
    <location>
        <begin position="203"/>
        <end position="332"/>
    </location>
</feature>
<evidence type="ECO:0000256" key="2">
    <source>
        <dbReference type="SAM" id="MobiDB-lite"/>
    </source>
</evidence>
<protein>
    <submittedName>
        <fullName evidence="4">Similar to ORF</fullName>
    </submittedName>
</protein>
<sequence>MPRPARTPEERAQREQQIQQALLGLRRRTYKTAEAAARAFNLDAKVLRDRLHGRRRPDLDAQAPRRLLTQAQPEVLDSWCIYLSWTGDPLNRMSLAPYVEVISGKIPSASWIERHLRNNPHLRFRRPTGLDPKRARTFNEKTVERHFHLFQSTVSMNNILPGSVYNMDEKGGKVGGGGGNKCETFICGSRQRVSIKLRASNLELVTVVECVSVDGAALKPGFILAGAPGNMQEQWFEKEGVGSVAVSENGWTNDELTYLWFVKVFVPQAEARNTTNQPILLIMDGHGSHTTDKIRDYGYSRQPRVHIYLLPPHTTHRLQPLDVGVFGVAQRRWQHLCDTRVKEKNPVTRDSFVPEWMALRPLFMRQDIILSSWTKTGLYPFNPKIFTDEDFAPSRVSSTRANKPANYPGYEFECSTDEDGSDLEESVDNIPAGTQPSSSQNPPSLPHNQTTLSGETDPTNGGLDNPTILNPIDFNDINLAPLERLLTLDSPYNIQRQHLTEVQNTGRDLVEYAKQASSCITLIEEKLAEAETRAEQAEAHARIMAHRNAEQQRDINAKKTVRKKKLNTDAQLITGDEAMAIRRQEREEERRQAEEIATRNTQLEREKDQRQAEREANAPSIIWTVAWRRKPKATLQDLAYVLRLQLEGKNQELVERIDSHLTSNPALAQDPRFASLYASTERMEITAGEIGVGSCGLLPPSTGNIESSTENTRNVRFDGPGPSNLDSEIYRAQ</sequence>
<reference evidence="4 5" key="1">
    <citation type="journal article" date="2013" name="J. Biotechnol.">
        <title>Establishment and interpretation of the genome sequence of the phytopathogenic fungus Rhizoctonia solani AG1-IB isolate 7/3/14.</title>
        <authorList>
            <person name="Wibberg D.W."/>
            <person name="Jelonek L.J."/>
            <person name="Rupp O.R."/>
            <person name="Hennig M.H."/>
            <person name="Eikmeyer F.E."/>
            <person name="Goesmann A.G."/>
            <person name="Hartmann A.H."/>
            <person name="Borriss R.B."/>
            <person name="Grosch R.G."/>
            <person name="Puehler A.P."/>
            <person name="Schlueter A.S."/>
        </authorList>
    </citation>
    <scope>NUCLEOTIDE SEQUENCE [LARGE SCALE GENOMIC DNA]</scope>
    <source>
        <strain evidence="5">AG1-IB / isolate 7/3/14</strain>
    </source>
</reference>
<dbReference type="InterPro" id="IPR050863">
    <property type="entry name" value="CenT-Element_Derived"/>
</dbReference>
<feature type="region of interest" description="Disordered" evidence="2">
    <location>
        <begin position="701"/>
        <end position="733"/>
    </location>
</feature>
<dbReference type="InterPro" id="IPR004875">
    <property type="entry name" value="DDE_SF_endonuclease_dom"/>
</dbReference>
<feature type="coiled-coil region" evidence="1">
    <location>
        <begin position="520"/>
        <end position="547"/>
    </location>
</feature>
<evidence type="ECO:0000313" key="4">
    <source>
        <dbReference type="EMBL" id="CCO37091.1"/>
    </source>
</evidence>
<dbReference type="GO" id="GO:0003677">
    <property type="term" value="F:DNA binding"/>
    <property type="evidence" value="ECO:0007669"/>
    <property type="project" value="TreeGrafter"/>
</dbReference>
<feature type="compositionally biased region" description="Polar residues" evidence="2">
    <location>
        <begin position="450"/>
        <end position="459"/>
    </location>
</feature>
<dbReference type="AlphaFoldDB" id="M5CCC0"/>
<gene>
    <name evidence="4" type="ORF">BN14_11242</name>
</gene>